<evidence type="ECO:0000256" key="1">
    <source>
        <dbReference type="SAM" id="MobiDB-lite"/>
    </source>
</evidence>
<reference evidence="3" key="1">
    <citation type="submission" date="2016-10" db="EMBL/GenBank/DDBJ databases">
        <authorList>
            <person name="Varghese N."/>
            <person name="Submissions S."/>
        </authorList>
    </citation>
    <scope>NUCLEOTIDE SEQUENCE [LARGE SCALE GENOMIC DNA]</scope>
    <source>
        <strain evidence="3">DSM 23664</strain>
    </source>
</reference>
<evidence type="ECO:0000313" key="2">
    <source>
        <dbReference type="EMBL" id="SFB90977.1"/>
    </source>
</evidence>
<dbReference type="RefSeq" id="WP_091528185.1">
    <property type="nucleotide sequence ID" value="NZ_FOLT01000001.1"/>
</dbReference>
<dbReference type="EMBL" id="FOLT01000001">
    <property type="protein sequence ID" value="SFB90977.1"/>
    <property type="molecule type" value="Genomic_DNA"/>
</dbReference>
<evidence type="ECO:0000313" key="3">
    <source>
        <dbReference type="Proteomes" id="UP000199612"/>
    </source>
</evidence>
<dbReference type="STRING" id="753702.SAMN04488102_101371"/>
<gene>
    <name evidence="2" type="ORF">SAMN04488102_101371</name>
</gene>
<dbReference type="OrthoDB" id="10006591at2"/>
<accession>A0A1I1EVH6</accession>
<keyword evidence="3" id="KW-1185">Reference proteome</keyword>
<organism evidence="2 3">
    <name type="scientific">Alkalibacterium subtropicum</name>
    <dbReference type="NCBI Taxonomy" id="753702"/>
    <lineage>
        <taxon>Bacteria</taxon>
        <taxon>Bacillati</taxon>
        <taxon>Bacillota</taxon>
        <taxon>Bacilli</taxon>
        <taxon>Lactobacillales</taxon>
        <taxon>Carnobacteriaceae</taxon>
        <taxon>Alkalibacterium</taxon>
    </lineage>
</organism>
<dbReference type="Proteomes" id="UP000199612">
    <property type="component" value="Unassembled WGS sequence"/>
</dbReference>
<sequence length="73" mass="8283">MNEILINSLAVRIKAGLMTLEQVPPVYRDAVEARLEEIEGDRKLEVVEEETGKGAEDERNVEETETVEQIKTK</sequence>
<name>A0A1I1EVH6_9LACT</name>
<feature type="region of interest" description="Disordered" evidence="1">
    <location>
        <begin position="47"/>
        <end position="73"/>
    </location>
</feature>
<dbReference type="InterPro" id="IPR047907">
    <property type="entry name" value="CD1375-like"/>
</dbReference>
<dbReference type="AlphaFoldDB" id="A0A1I1EVH6"/>
<dbReference type="NCBIfam" id="NF040910">
    <property type="entry name" value="CD1375_fam"/>
    <property type="match status" value="1"/>
</dbReference>
<protein>
    <submittedName>
        <fullName evidence="2">Uncharacterized protein</fullName>
    </submittedName>
</protein>
<proteinExistence type="predicted"/>